<sequence length="53" mass="6105">KEDIEKIFGIDFDEKVVRVARTLNLIAGDGNTNVLHLNTLDYDRWNENSENAK</sequence>
<organism evidence="1 2">
    <name type="scientific">Ambispora gerdemannii</name>
    <dbReference type="NCBI Taxonomy" id="144530"/>
    <lineage>
        <taxon>Eukaryota</taxon>
        <taxon>Fungi</taxon>
        <taxon>Fungi incertae sedis</taxon>
        <taxon>Mucoromycota</taxon>
        <taxon>Glomeromycotina</taxon>
        <taxon>Glomeromycetes</taxon>
        <taxon>Archaeosporales</taxon>
        <taxon>Ambisporaceae</taxon>
        <taxon>Ambispora</taxon>
    </lineage>
</organism>
<evidence type="ECO:0000313" key="1">
    <source>
        <dbReference type="EMBL" id="CAG8667860.1"/>
    </source>
</evidence>
<dbReference type="SUPFAM" id="SSF53335">
    <property type="entry name" value="S-adenosyl-L-methionine-dependent methyltransferases"/>
    <property type="match status" value="1"/>
</dbReference>
<dbReference type="InterPro" id="IPR029063">
    <property type="entry name" value="SAM-dependent_MTases_sf"/>
</dbReference>
<comment type="caution">
    <text evidence="1">The sequence shown here is derived from an EMBL/GenBank/DDBJ whole genome shotgun (WGS) entry which is preliminary data.</text>
</comment>
<feature type="non-terminal residue" evidence="1">
    <location>
        <position position="1"/>
    </location>
</feature>
<dbReference type="Gene3D" id="3.40.50.150">
    <property type="entry name" value="Vaccinia Virus protein VP39"/>
    <property type="match status" value="1"/>
</dbReference>
<dbReference type="Proteomes" id="UP000789831">
    <property type="component" value="Unassembled WGS sequence"/>
</dbReference>
<protein>
    <submittedName>
        <fullName evidence="1">1359_t:CDS:1</fullName>
    </submittedName>
</protein>
<accession>A0A9N9E762</accession>
<name>A0A9N9E762_9GLOM</name>
<dbReference type="AlphaFoldDB" id="A0A9N9E762"/>
<evidence type="ECO:0000313" key="2">
    <source>
        <dbReference type="Proteomes" id="UP000789831"/>
    </source>
</evidence>
<dbReference type="EMBL" id="CAJVPL010007125">
    <property type="protein sequence ID" value="CAG8667860.1"/>
    <property type="molecule type" value="Genomic_DNA"/>
</dbReference>
<keyword evidence="2" id="KW-1185">Reference proteome</keyword>
<gene>
    <name evidence="1" type="ORF">AGERDE_LOCUS12119</name>
</gene>
<reference evidence="1" key="1">
    <citation type="submission" date="2021-06" db="EMBL/GenBank/DDBJ databases">
        <authorList>
            <person name="Kallberg Y."/>
            <person name="Tangrot J."/>
            <person name="Rosling A."/>
        </authorList>
    </citation>
    <scope>NUCLEOTIDE SEQUENCE</scope>
    <source>
        <strain evidence="1">MT106</strain>
    </source>
</reference>
<proteinExistence type="predicted"/>
<dbReference type="OrthoDB" id="419617at2759"/>